<dbReference type="InterPro" id="IPR036866">
    <property type="entry name" value="RibonucZ/Hydroxyglut_hydro"/>
</dbReference>
<proteinExistence type="predicted"/>
<feature type="domain" description="Metallo-beta-lactamase" evidence="2">
    <location>
        <begin position="32"/>
        <end position="221"/>
    </location>
</feature>
<dbReference type="PANTHER" id="PTHR43546">
    <property type="entry name" value="UPF0173 METAL-DEPENDENT HYDROLASE MJ1163-RELATED"/>
    <property type="match status" value="1"/>
</dbReference>
<evidence type="ECO:0000313" key="4">
    <source>
        <dbReference type="Proteomes" id="UP000186394"/>
    </source>
</evidence>
<reference evidence="3 4" key="1">
    <citation type="submission" date="2016-12" db="EMBL/GenBank/DDBJ databases">
        <title>Genomic comparison of strains in the 'Actinomyces naeslundii' group.</title>
        <authorList>
            <person name="Mughal S.R."/>
            <person name="Do T."/>
            <person name="Gilbert S.C."/>
            <person name="Witherden E.A."/>
            <person name="Didelot X."/>
            <person name="Beighton D."/>
        </authorList>
    </citation>
    <scope>NUCLEOTIDE SEQUENCE [LARGE SCALE GENOMIC DNA]</scope>
    <source>
        <strain evidence="3 4">P6N</strain>
    </source>
</reference>
<dbReference type="Gene3D" id="3.60.15.10">
    <property type="entry name" value="Ribonuclease Z/Hydroxyacylglutathione hydrolase-like"/>
    <property type="match status" value="1"/>
</dbReference>
<dbReference type="RefSeq" id="WP_075417258.1">
    <property type="nucleotide sequence ID" value="NZ_CAUQLZ010000006.1"/>
</dbReference>
<dbReference type="InterPro" id="IPR050114">
    <property type="entry name" value="UPF0173_UPF0282_UlaG_hydrolase"/>
</dbReference>
<dbReference type="SUPFAM" id="SSF56281">
    <property type="entry name" value="Metallo-hydrolase/oxidoreductase"/>
    <property type="match status" value="1"/>
</dbReference>
<dbReference type="EMBL" id="MSKL01000006">
    <property type="protein sequence ID" value="OLO50610.1"/>
    <property type="molecule type" value="Genomic_DNA"/>
</dbReference>
<dbReference type="OrthoDB" id="3204284at2"/>
<evidence type="ECO:0000313" key="3">
    <source>
        <dbReference type="EMBL" id="OLO50610.1"/>
    </source>
</evidence>
<dbReference type="Pfam" id="PF12706">
    <property type="entry name" value="Lactamase_B_2"/>
    <property type="match status" value="1"/>
</dbReference>
<sequence length="261" mass="28404">MELLQLRNATVKLSYGGTTFLIDPMLSKKGTLDPFPSLRGDERNPLNDLPIPVEEILNGVDVVIVTHSHIDHWDDAAAQAVPKDMPIIVQDQFDADVVTASGFKDVRILDGEARIGQVTLNRAEGQHYDSPGLVPLLEEVTGTAATMGVVLRTDGEPTVYFTGDTVWFEGLETALRNFAPQVIVANTGGNSTPLGRLLLDDAEVVRISRAAPEATIVAVHMEAVNHWGTSKEQLRKTATEQGFSERLLIPDDGQALSFEPR</sequence>
<protein>
    <recommendedName>
        <fullName evidence="2">Metallo-beta-lactamase domain-containing protein</fullName>
    </recommendedName>
</protein>
<dbReference type="GO" id="GO:0016787">
    <property type="term" value="F:hydrolase activity"/>
    <property type="evidence" value="ECO:0007669"/>
    <property type="project" value="UniProtKB-KW"/>
</dbReference>
<dbReference type="AlphaFoldDB" id="A0A1Q8VRA3"/>
<dbReference type="Proteomes" id="UP000186394">
    <property type="component" value="Unassembled WGS sequence"/>
</dbReference>
<comment type="caution">
    <text evidence="3">The sequence shown here is derived from an EMBL/GenBank/DDBJ whole genome shotgun (WGS) entry which is preliminary data.</text>
</comment>
<gene>
    <name evidence="3" type="ORF">BKH28_01935</name>
</gene>
<keyword evidence="1" id="KW-0378">Hydrolase</keyword>
<evidence type="ECO:0000259" key="2">
    <source>
        <dbReference type="Pfam" id="PF12706"/>
    </source>
</evidence>
<dbReference type="PANTHER" id="PTHR43546:SF9">
    <property type="entry name" value="L-ASCORBATE-6-PHOSPHATE LACTONASE ULAG-RELATED"/>
    <property type="match status" value="1"/>
</dbReference>
<dbReference type="InterPro" id="IPR001279">
    <property type="entry name" value="Metallo-B-lactamas"/>
</dbReference>
<accession>A0A1Q8VRA3</accession>
<name>A0A1Q8VRA3_9ACTO</name>
<evidence type="ECO:0000256" key="1">
    <source>
        <dbReference type="ARBA" id="ARBA00022801"/>
    </source>
</evidence>
<organism evidence="3 4">
    <name type="scientific">Actinomyces oris</name>
    <dbReference type="NCBI Taxonomy" id="544580"/>
    <lineage>
        <taxon>Bacteria</taxon>
        <taxon>Bacillati</taxon>
        <taxon>Actinomycetota</taxon>
        <taxon>Actinomycetes</taxon>
        <taxon>Actinomycetales</taxon>
        <taxon>Actinomycetaceae</taxon>
        <taxon>Actinomyces</taxon>
    </lineage>
</organism>